<feature type="domain" description="Orn/Lys/Arg decarboxylases family 1 pyridoxal-P attachment site" evidence="6">
    <location>
        <begin position="6"/>
        <end position="308"/>
    </location>
</feature>
<reference evidence="8 9" key="1">
    <citation type="submission" date="2020-08" db="EMBL/GenBank/DDBJ databases">
        <title>A Genomic Blueprint of the Chicken Gut Microbiome.</title>
        <authorList>
            <person name="Gilroy R."/>
            <person name="Ravi A."/>
            <person name="Getino M."/>
            <person name="Pursley I."/>
            <person name="Horton D.L."/>
            <person name="Alikhan N.-F."/>
            <person name="Baker D."/>
            <person name="Gharbi K."/>
            <person name="Hall N."/>
            <person name="Watson M."/>
            <person name="Adriaenssens E.M."/>
            <person name="Foster-Nyarko E."/>
            <person name="Jarju S."/>
            <person name="Secka A."/>
            <person name="Antonio M."/>
            <person name="Oren A."/>
            <person name="Chaudhuri R."/>
            <person name="La Ragione R.M."/>
            <person name="Hildebrand F."/>
            <person name="Pallen M.J."/>
        </authorList>
    </citation>
    <scope>NUCLEOTIDE SEQUENCE [LARGE SCALE GENOMIC DNA]</scope>
    <source>
        <strain evidence="8 9">Sa2BUA9</strain>
    </source>
</reference>
<dbReference type="RefSeq" id="WP_144541571.1">
    <property type="nucleotide sequence ID" value="NZ_JACSQO010000015.1"/>
</dbReference>
<keyword evidence="4" id="KW-0663">Pyridoxal phosphate</keyword>
<dbReference type="SUPFAM" id="SSF55904">
    <property type="entry name" value="Ornithine decarboxylase C-terminal domain"/>
    <property type="match status" value="1"/>
</dbReference>
<keyword evidence="8" id="KW-0032">Aminotransferase</keyword>
<dbReference type="GO" id="GO:0008483">
    <property type="term" value="F:transaminase activity"/>
    <property type="evidence" value="ECO:0007669"/>
    <property type="project" value="UniProtKB-KW"/>
</dbReference>
<keyword evidence="9" id="KW-1185">Reference proteome</keyword>
<comment type="cofactor">
    <cofactor evidence="1">
        <name>pyridoxal 5'-phosphate</name>
        <dbReference type="ChEBI" id="CHEBI:597326"/>
    </cofactor>
</comment>
<dbReference type="InterPro" id="IPR015421">
    <property type="entry name" value="PyrdxlP-dep_Trfase_major"/>
</dbReference>
<keyword evidence="8" id="KW-0808">Transferase</keyword>
<evidence type="ECO:0000259" key="7">
    <source>
        <dbReference type="Pfam" id="PF03711"/>
    </source>
</evidence>
<evidence type="ECO:0000256" key="4">
    <source>
        <dbReference type="ARBA" id="ARBA00022898"/>
    </source>
</evidence>
<dbReference type="Gene3D" id="3.90.105.10">
    <property type="entry name" value="Molybdopterin biosynthesis moea protein, domain 2"/>
    <property type="match status" value="1"/>
</dbReference>
<dbReference type="Proteomes" id="UP000640786">
    <property type="component" value="Unassembled WGS sequence"/>
</dbReference>
<dbReference type="Pfam" id="PF03711">
    <property type="entry name" value="OKR_DC_1_C"/>
    <property type="match status" value="1"/>
</dbReference>
<accession>A0ABR8REQ4</accession>
<evidence type="ECO:0000256" key="5">
    <source>
        <dbReference type="ARBA" id="ARBA00023239"/>
    </source>
</evidence>
<keyword evidence="3" id="KW-0210">Decarboxylase</keyword>
<evidence type="ECO:0000313" key="9">
    <source>
        <dbReference type="Proteomes" id="UP000640786"/>
    </source>
</evidence>
<dbReference type="InterPro" id="IPR008286">
    <property type="entry name" value="Prn/Lys/Arg_de-COase_C"/>
</dbReference>
<dbReference type="InterPro" id="IPR000310">
    <property type="entry name" value="Orn/Lys/Arg_deCO2ase_major_dom"/>
</dbReference>
<evidence type="ECO:0000256" key="1">
    <source>
        <dbReference type="ARBA" id="ARBA00001933"/>
    </source>
</evidence>
<proteinExistence type="inferred from homology"/>
<evidence type="ECO:0000256" key="2">
    <source>
        <dbReference type="ARBA" id="ARBA00010671"/>
    </source>
</evidence>
<evidence type="ECO:0000259" key="6">
    <source>
        <dbReference type="Pfam" id="PF01276"/>
    </source>
</evidence>
<dbReference type="SUPFAM" id="SSF53383">
    <property type="entry name" value="PLP-dependent transferases"/>
    <property type="match status" value="1"/>
</dbReference>
<evidence type="ECO:0000256" key="3">
    <source>
        <dbReference type="ARBA" id="ARBA00022793"/>
    </source>
</evidence>
<name>A0ABR8REQ4_9BACI</name>
<sequence length="473" mass="53633">MHEKRPLVEALEKFHNQKNISFHVPGHKHGLLSNLPAPIKGALSYDLTELNGLDDYHHPEEAIKEAEELLASTYGAKKSYFLVNGTTVGNLAMLYATCQYGEQIIVQRNAHKSIFHAIELVGVEPIFVSPEWDDRTKTATYVSAESIQIAIEEFPQAKGVILTYPSYYGMASEEIKKIIDYCHARNLPVLVDEAHGAHFLVYKGLPQSALQYGADIVVQSAHKTLPAMTMGSFLHINSSIIEAPRVNKYLRMLQSSSPSYLLMASLDDARSYVQRYNEMDFKQLLYKRELFKQALQSIKRVEIIEVDDPLKLLMRVGDYSGFQVQKALQDQHIYIELADTYQVLIILPLLKKEQDYPFAEVRKRIKMAVDELQKEEPIVPKEISKSSLKTVSTIEMNIGLLNCKQGEWIPYARSIGRIAKGIIIPYPPGIPLVIPGEKITISMLTELEDWIDKGAFFQGEHRLAEKLIYVVED</sequence>
<dbReference type="PANTHER" id="PTHR43277:SF3">
    <property type="entry name" value="DECARBOXYLASE, PUTATIVE-RELATED"/>
    <property type="match status" value="1"/>
</dbReference>
<dbReference type="EMBL" id="JACSQO010000015">
    <property type="protein sequence ID" value="MBD7946290.1"/>
    <property type="molecule type" value="Genomic_DNA"/>
</dbReference>
<protein>
    <submittedName>
        <fullName evidence="8">Aminotransferase class I/II-fold pyridoxal phosphate-dependent enzyme</fullName>
    </submittedName>
</protein>
<organism evidence="8 9">
    <name type="scientific">Psychrobacillus faecigallinarum</name>
    <dbReference type="NCBI Taxonomy" id="2762235"/>
    <lineage>
        <taxon>Bacteria</taxon>
        <taxon>Bacillati</taxon>
        <taxon>Bacillota</taxon>
        <taxon>Bacilli</taxon>
        <taxon>Bacillales</taxon>
        <taxon>Bacillaceae</taxon>
        <taxon>Psychrobacillus</taxon>
    </lineage>
</organism>
<dbReference type="InterPro" id="IPR015424">
    <property type="entry name" value="PyrdxlP-dep_Trfase"/>
</dbReference>
<evidence type="ECO:0000313" key="8">
    <source>
        <dbReference type="EMBL" id="MBD7946290.1"/>
    </source>
</evidence>
<keyword evidence="5" id="KW-0456">Lyase</keyword>
<comment type="similarity">
    <text evidence="2">Belongs to the Orn/Lys/Arg decarboxylase class-I family.</text>
</comment>
<dbReference type="Pfam" id="PF01276">
    <property type="entry name" value="OKR_DC_1"/>
    <property type="match status" value="1"/>
</dbReference>
<dbReference type="InterPro" id="IPR052357">
    <property type="entry name" value="Orn_Lys_Arg_decarboxylase-I"/>
</dbReference>
<feature type="domain" description="Orn/Lys/Arg decarboxylase C-terminal" evidence="7">
    <location>
        <begin position="404"/>
        <end position="440"/>
    </location>
</feature>
<comment type="caution">
    <text evidence="8">The sequence shown here is derived from an EMBL/GenBank/DDBJ whole genome shotgun (WGS) entry which is preliminary data.</text>
</comment>
<dbReference type="InterPro" id="IPR036633">
    <property type="entry name" value="Prn/Lys/Arg_de-COase_C_sf"/>
</dbReference>
<dbReference type="PANTHER" id="PTHR43277">
    <property type="entry name" value="ARGININE DECARBOXYLASE"/>
    <property type="match status" value="1"/>
</dbReference>
<gene>
    <name evidence="8" type="ORF">H9650_19495</name>
</gene>
<dbReference type="Gene3D" id="3.40.640.10">
    <property type="entry name" value="Type I PLP-dependent aspartate aminotransferase-like (Major domain)"/>
    <property type="match status" value="1"/>
</dbReference>